<dbReference type="PANTHER" id="PTHR43441">
    <property type="entry name" value="RIBOSOMAL-PROTEIN-SERINE ACETYLTRANSFERASE"/>
    <property type="match status" value="1"/>
</dbReference>
<evidence type="ECO:0000313" key="2">
    <source>
        <dbReference type="EMBL" id="MCX2738394.1"/>
    </source>
</evidence>
<dbReference type="Pfam" id="PF13302">
    <property type="entry name" value="Acetyltransf_3"/>
    <property type="match status" value="1"/>
</dbReference>
<name>A0ABT3R9Z3_9BACT</name>
<sequence>MAIQNIHTHRLILIPFTLNVAKALLDGGTSILAQLGLQPTPYWPDQEARETLPKIIRNLELVPAPTGFESWMVVQKSSMTVIGDAGFKGTPNAEGEVDIGYAIIAQEQQKGYGLEVAQGLSAWALAQPGVSVITAKCLIHNTASAKILKKLGMQEAGRSDEMIHWELPHPNLHLSMRMG</sequence>
<gene>
    <name evidence="2" type="ORF">OO017_00410</name>
</gene>
<dbReference type="PROSITE" id="PS51186">
    <property type="entry name" value="GNAT"/>
    <property type="match status" value="1"/>
</dbReference>
<evidence type="ECO:0000259" key="1">
    <source>
        <dbReference type="PROSITE" id="PS51186"/>
    </source>
</evidence>
<accession>A0ABT3R9Z3</accession>
<dbReference type="Proteomes" id="UP001207228">
    <property type="component" value="Unassembled WGS sequence"/>
</dbReference>
<evidence type="ECO:0000313" key="3">
    <source>
        <dbReference type="Proteomes" id="UP001207228"/>
    </source>
</evidence>
<dbReference type="InterPro" id="IPR016181">
    <property type="entry name" value="Acyl_CoA_acyltransferase"/>
</dbReference>
<dbReference type="InterPro" id="IPR051908">
    <property type="entry name" value="Ribosomal_N-acetyltransferase"/>
</dbReference>
<dbReference type="InterPro" id="IPR000182">
    <property type="entry name" value="GNAT_dom"/>
</dbReference>
<dbReference type="RefSeq" id="WP_266050465.1">
    <property type="nucleotide sequence ID" value="NZ_JAPFQO010000001.1"/>
</dbReference>
<dbReference type="Gene3D" id="3.40.630.30">
    <property type="match status" value="1"/>
</dbReference>
<feature type="domain" description="N-acetyltransferase" evidence="1">
    <location>
        <begin position="11"/>
        <end position="179"/>
    </location>
</feature>
<dbReference type="PANTHER" id="PTHR43441:SF6">
    <property type="entry name" value="N-ACETYLTRANSFERASE DOMAIN-CONTAINING PROTEIN"/>
    <property type="match status" value="1"/>
</dbReference>
<dbReference type="SUPFAM" id="SSF55729">
    <property type="entry name" value="Acyl-CoA N-acyltransferases (Nat)"/>
    <property type="match status" value="1"/>
</dbReference>
<reference evidence="2 3" key="1">
    <citation type="submission" date="2022-11" db="EMBL/GenBank/DDBJ databases">
        <title>The characterization of three novel Bacteroidetes species and genomic analysis of their roles in tidal elemental geochemical cycles.</title>
        <authorList>
            <person name="Ma K.-J."/>
        </authorList>
    </citation>
    <scope>NUCLEOTIDE SEQUENCE [LARGE SCALE GENOMIC DNA]</scope>
    <source>
        <strain evidence="2 3">M82</strain>
    </source>
</reference>
<keyword evidence="3" id="KW-1185">Reference proteome</keyword>
<comment type="caution">
    <text evidence="2">The sequence shown here is derived from an EMBL/GenBank/DDBJ whole genome shotgun (WGS) entry which is preliminary data.</text>
</comment>
<protein>
    <submittedName>
        <fullName evidence="2">GNAT family N-acetyltransferase</fullName>
    </submittedName>
</protein>
<proteinExistence type="predicted"/>
<organism evidence="2 3">
    <name type="scientific">Pontibacter anaerobius</name>
    <dbReference type="NCBI Taxonomy" id="2993940"/>
    <lineage>
        <taxon>Bacteria</taxon>
        <taxon>Pseudomonadati</taxon>
        <taxon>Bacteroidota</taxon>
        <taxon>Cytophagia</taxon>
        <taxon>Cytophagales</taxon>
        <taxon>Hymenobacteraceae</taxon>
        <taxon>Pontibacter</taxon>
    </lineage>
</organism>
<dbReference type="EMBL" id="JAPFQO010000001">
    <property type="protein sequence ID" value="MCX2738394.1"/>
    <property type="molecule type" value="Genomic_DNA"/>
</dbReference>